<evidence type="ECO:0000313" key="2">
    <source>
        <dbReference type="Proteomes" id="UP000612585"/>
    </source>
</evidence>
<gene>
    <name evidence="1" type="ORF">Vau01_013720</name>
</gene>
<dbReference type="EMBL" id="BOPG01000009">
    <property type="protein sequence ID" value="GIJ53856.1"/>
    <property type="molecule type" value="Genomic_DNA"/>
</dbReference>
<accession>A0A8J3Z275</accession>
<reference evidence="1" key="1">
    <citation type="submission" date="2021-01" db="EMBL/GenBank/DDBJ databases">
        <title>Whole genome shotgun sequence of Virgisporangium aurantiacum NBRC 16421.</title>
        <authorList>
            <person name="Komaki H."/>
            <person name="Tamura T."/>
        </authorList>
    </citation>
    <scope>NUCLEOTIDE SEQUENCE</scope>
    <source>
        <strain evidence="1">NBRC 16421</strain>
    </source>
</reference>
<dbReference type="RefSeq" id="WP_203988367.1">
    <property type="nucleotide sequence ID" value="NZ_BOPG01000009.1"/>
</dbReference>
<name>A0A8J3Z275_9ACTN</name>
<dbReference type="Proteomes" id="UP000612585">
    <property type="component" value="Unassembled WGS sequence"/>
</dbReference>
<sequence length="178" mass="19839">MRGAIEPEPIVATRAAHWPDVRGHRVVVGRPGLGWRRDLRADSTVVQDGRTLVPVLTEHDWYRAEAEDVDVFAPLVPISRVWIEVPTSEVRVDHAGPETRWPVPADEKASVTGGRIVCLAPGPTPGFDRGLRAVSELRQSAGGRTTLLVMHELDWYRWAWTGRMPKALEISADNAWVE</sequence>
<evidence type="ECO:0000313" key="1">
    <source>
        <dbReference type="EMBL" id="GIJ53856.1"/>
    </source>
</evidence>
<protein>
    <submittedName>
        <fullName evidence="1">Uncharacterized protein</fullName>
    </submittedName>
</protein>
<organism evidence="1 2">
    <name type="scientific">Virgisporangium aurantiacum</name>
    <dbReference type="NCBI Taxonomy" id="175570"/>
    <lineage>
        <taxon>Bacteria</taxon>
        <taxon>Bacillati</taxon>
        <taxon>Actinomycetota</taxon>
        <taxon>Actinomycetes</taxon>
        <taxon>Micromonosporales</taxon>
        <taxon>Micromonosporaceae</taxon>
        <taxon>Virgisporangium</taxon>
    </lineage>
</organism>
<dbReference type="AlphaFoldDB" id="A0A8J3Z275"/>
<keyword evidence="2" id="KW-1185">Reference proteome</keyword>
<comment type="caution">
    <text evidence="1">The sequence shown here is derived from an EMBL/GenBank/DDBJ whole genome shotgun (WGS) entry which is preliminary data.</text>
</comment>
<proteinExistence type="predicted"/>